<keyword evidence="3 12" id="KW-0808">Transferase</keyword>
<dbReference type="InterPro" id="IPR036554">
    <property type="entry name" value="GHMP_kinase_C_sf"/>
</dbReference>
<dbReference type="Gene3D" id="3.30.70.890">
    <property type="entry name" value="GHMP kinase, C-terminal domain"/>
    <property type="match status" value="1"/>
</dbReference>
<dbReference type="SUPFAM" id="SSF54211">
    <property type="entry name" value="Ribosomal protein S5 domain 2-like"/>
    <property type="match status" value="1"/>
</dbReference>
<evidence type="ECO:0000256" key="4">
    <source>
        <dbReference type="ARBA" id="ARBA00022741"/>
    </source>
</evidence>
<dbReference type="PANTHER" id="PTHR43290:SF2">
    <property type="entry name" value="MEVALONATE KINASE"/>
    <property type="match status" value="1"/>
</dbReference>
<keyword evidence="7" id="KW-0460">Magnesium</keyword>
<dbReference type="Pfam" id="PF08544">
    <property type="entry name" value="GHMP_kinases_C"/>
    <property type="match status" value="1"/>
</dbReference>
<dbReference type="InterPro" id="IPR013750">
    <property type="entry name" value="GHMP_kinase_C_dom"/>
</dbReference>
<dbReference type="PANTHER" id="PTHR43290">
    <property type="entry name" value="MEVALONATE KINASE"/>
    <property type="match status" value="1"/>
</dbReference>
<sequence length="315" mass="33334">MQSTGIGYGKTILFGEHFVVYGLPAIASAISDHTIATVEKAGPGTGITLIDNRPEIRGYKETKKGEIAREIEALSKHFKLDERKSPLKITLSGGLECASGIGASAALASSIARAIGQHFSLNLTNEQVNEAAYAAETAGSGTPSGIDNTCSTYGCMLVFEKNMQGGSNKIELLAVKKPLDIVLASTGITQETKGVVDEVRAQKENDPKKFDAIFSEYRKVLDEAVPALKNGDKRKVGALMDRNQELLRKINVSCPEIEKIIAIARSNGALGAKLTGTGRGGLVICLAENKAAQERIAKALEKAGYGARKTSLGGE</sequence>
<evidence type="ECO:0000256" key="6">
    <source>
        <dbReference type="ARBA" id="ARBA00022840"/>
    </source>
</evidence>
<dbReference type="PRINTS" id="PR00959">
    <property type="entry name" value="MEVGALKINASE"/>
</dbReference>
<dbReference type="InterPro" id="IPR006204">
    <property type="entry name" value="GHMP_kinase_N_dom"/>
</dbReference>
<dbReference type="SUPFAM" id="SSF55060">
    <property type="entry name" value="GHMP Kinase, C-terminal domain"/>
    <property type="match status" value="1"/>
</dbReference>
<dbReference type="InterPro" id="IPR014721">
    <property type="entry name" value="Ribsml_uS5_D2-typ_fold_subgr"/>
</dbReference>
<dbReference type="Pfam" id="PF00288">
    <property type="entry name" value="GHMP_kinases_N"/>
    <property type="match status" value="1"/>
</dbReference>
<feature type="domain" description="GHMP kinase N-terminal" evidence="10">
    <location>
        <begin position="72"/>
        <end position="154"/>
    </location>
</feature>
<keyword evidence="6" id="KW-0067">ATP-binding</keyword>
<name>A0A8T3YM95_9ARCH</name>
<evidence type="ECO:0000256" key="8">
    <source>
        <dbReference type="ARBA" id="ARBA00023098"/>
    </source>
</evidence>
<dbReference type="NCBIfam" id="TIGR00549">
    <property type="entry name" value="mevalon_kin"/>
    <property type="match status" value="1"/>
</dbReference>
<evidence type="ECO:0000259" key="10">
    <source>
        <dbReference type="Pfam" id="PF00288"/>
    </source>
</evidence>
<accession>A0A8T3YM95</accession>
<reference evidence="12" key="1">
    <citation type="submission" date="2020-07" db="EMBL/GenBank/DDBJ databases">
        <title>Huge and variable diversity of episymbiotic CPR bacteria and DPANN archaea in groundwater ecosystems.</title>
        <authorList>
            <person name="He C.Y."/>
            <person name="Keren R."/>
            <person name="Whittaker M."/>
            <person name="Farag I.F."/>
            <person name="Doudna J."/>
            <person name="Cate J.H.D."/>
            <person name="Banfield J.F."/>
        </authorList>
    </citation>
    <scope>NUCLEOTIDE SEQUENCE</scope>
    <source>
        <strain evidence="12">NC_groundwater_1296_Ag_S-0.2um_52_80</strain>
    </source>
</reference>
<dbReference type="EMBL" id="JACQPB010000044">
    <property type="protein sequence ID" value="MBI4210840.1"/>
    <property type="molecule type" value="Genomic_DNA"/>
</dbReference>
<keyword evidence="1" id="KW-0963">Cytoplasm</keyword>
<organism evidence="12 13">
    <name type="scientific">Candidatus Iainarchaeum sp</name>
    <dbReference type="NCBI Taxonomy" id="3101447"/>
    <lineage>
        <taxon>Archaea</taxon>
        <taxon>Candidatus Iainarchaeota</taxon>
        <taxon>Candidatus Iainarchaeia</taxon>
        <taxon>Candidatus Iainarchaeales</taxon>
        <taxon>Candidatus Iainarchaeaceae</taxon>
        <taxon>Candidatus Iainarchaeum</taxon>
    </lineage>
</organism>
<evidence type="ECO:0000256" key="3">
    <source>
        <dbReference type="ARBA" id="ARBA00022679"/>
    </source>
</evidence>
<evidence type="ECO:0000313" key="12">
    <source>
        <dbReference type="EMBL" id="MBI4210840.1"/>
    </source>
</evidence>
<dbReference type="AlphaFoldDB" id="A0A8T3YM95"/>
<keyword evidence="5 12" id="KW-0418">Kinase</keyword>
<comment type="caution">
    <text evidence="12">The sequence shown here is derived from an EMBL/GenBank/DDBJ whole genome shotgun (WGS) entry which is preliminary data.</text>
</comment>
<evidence type="ECO:0000259" key="11">
    <source>
        <dbReference type="Pfam" id="PF08544"/>
    </source>
</evidence>
<feature type="domain" description="GHMP kinase C-terminal" evidence="11">
    <location>
        <begin position="224"/>
        <end position="305"/>
    </location>
</feature>
<dbReference type="GO" id="GO:0005829">
    <property type="term" value="C:cytosol"/>
    <property type="evidence" value="ECO:0007669"/>
    <property type="project" value="TreeGrafter"/>
</dbReference>
<dbReference type="EC" id="2.7.1.36" evidence="12"/>
<evidence type="ECO:0000313" key="13">
    <source>
        <dbReference type="Proteomes" id="UP000732298"/>
    </source>
</evidence>
<dbReference type="GO" id="GO:0019287">
    <property type="term" value="P:isopentenyl diphosphate biosynthetic process, mevalonate pathway"/>
    <property type="evidence" value="ECO:0007669"/>
    <property type="project" value="TreeGrafter"/>
</dbReference>
<comment type="pathway">
    <text evidence="9">Isoprenoid biosynthesis; isopentenyl diphosphate biosynthesis via mevalonate pathway; isopentenyl diphosphate from (R)-mevalonate: step 1/3.</text>
</comment>
<keyword evidence="2" id="KW-0444">Lipid biosynthesis</keyword>
<evidence type="ECO:0000256" key="7">
    <source>
        <dbReference type="ARBA" id="ARBA00022842"/>
    </source>
</evidence>
<gene>
    <name evidence="12" type="primary">mvk</name>
    <name evidence="12" type="ORF">HY544_05025</name>
</gene>
<dbReference type="InterPro" id="IPR006205">
    <property type="entry name" value="Mev_gal_kin"/>
</dbReference>
<evidence type="ECO:0000256" key="9">
    <source>
        <dbReference type="ARBA" id="ARBA00029438"/>
    </source>
</evidence>
<evidence type="ECO:0000256" key="5">
    <source>
        <dbReference type="ARBA" id="ARBA00022777"/>
    </source>
</evidence>
<proteinExistence type="predicted"/>
<evidence type="ECO:0000256" key="2">
    <source>
        <dbReference type="ARBA" id="ARBA00022516"/>
    </source>
</evidence>
<dbReference type="InterPro" id="IPR020568">
    <property type="entry name" value="Ribosomal_Su5_D2-typ_SF"/>
</dbReference>
<evidence type="ECO:0000256" key="1">
    <source>
        <dbReference type="ARBA" id="ARBA00022490"/>
    </source>
</evidence>
<protein>
    <submittedName>
        <fullName evidence="12">Mevalonate kinase</fullName>
        <ecNumber evidence="12">2.7.1.36</ecNumber>
    </submittedName>
</protein>
<dbReference type="GO" id="GO:0004496">
    <property type="term" value="F:mevalonate kinase activity"/>
    <property type="evidence" value="ECO:0007669"/>
    <property type="project" value="UniProtKB-EC"/>
</dbReference>
<dbReference type="Proteomes" id="UP000732298">
    <property type="component" value="Unassembled WGS sequence"/>
</dbReference>
<dbReference type="Gene3D" id="3.30.230.10">
    <property type="match status" value="1"/>
</dbReference>
<keyword evidence="8" id="KW-0443">Lipid metabolism</keyword>
<keyword evidence="4" id="KW-0547">Nucleotide-binding</keyword>
<dbReference type="GO" id="GO:0005524">
    <property type="term" value="F:ATP binding"/>
    <property type="evidence" value="ECO:0007669"/>
    <property type="project" value="UniProtKB-KW"/>
</dbReference>